<dbReference type="Proteomes" id="UP000886042">
    <property type="component" value="Unassembled WGS sequence"/>
</dbReference>
<sequence>MPLNLSYAENFTARYPDAYERLQMNPKCKHFNNLAKLTIIATDIVSARLLEDIYALGQASLLVSGGSTLLPYSKNYLQMIWTGAR</sequence>
<comment type="caution">
    <text evidence="1">The sequence shown here is derived from an EMBL/GenBank/DDBJ whole genome shotgun (WGS) entry which is preliminary data.</text>
</comment>
<reference evidence="1" key="1">
    <citation type="journal article" date="2020" name="mSystems">
        <title>Genome- and Community-Level Interaction Insights into Carbon Utilization and Element Cycling Functions of Hydrothermarchaeota in Hydrothermal Sediment.</title>
        <authorList>
            <person name="Zhou Z."/>
            <person name="Liu Y."/>
            <person name="Xu W."/>
            <person name="Pan J."/>
            <person name="Luo Z.H."/>
            <person name="Li M."/>
        </authorList>
    </citation>
    <scope>NUCLEOTIDE SEQUENCE [LARGE SCALE GENOMIC DNA]</scope>
    <source>
        <strain evidence="1">HyVt-489</strain>
    </source>
</reference>
<accession>A0A7C3G088</accession>
<gene>
    <name evidence="1" type="ORF">ENJ46_04330</name>
</gene>
<dbReference type="AlphaFoldDB" id="A0A7C3G088"/>
<name>A0A7C3G088_9PROT</name>
<evidence type="ECO:0000313" key="1">
    <source>
        <dbReference type="EMBL" id="HFB55131.1"/>
    </source>
</evidence>
<evidence type="ECO:0000313" key="2">
    <source>
        <dbReference type="Proteomes" id="UP000886042"/>
    </source>
</evidence>
<protein>
    <submittedName>
        <fullName evidence="1">Uncharacterized protein</fullName>
    </submittedName>
</protein>
<dbReference type="EMBL" id="DRMN01000285">
    <property type="protein sequence ID" value="HFB55131.1"/>
    <property type="molecule type" value="Genomic_DNA"/>
</dbReference>
<organism evidence="1 2">
    <name type="scientific">Hellea balneolensis</name>
    <dbReference type="NCBI Taxonomy" id="287478"/>
    <lineage>
        <taxon>Bacteria</taxon>
        <taxon>Pseudomonadati</taxon>
        <taxon>Pseudomonadota</taxon>
        <taxon>Alphaproteobacteria</taxon>
        <taxon>Maricaulales</taxon>
        <taxon>Robiginitomaculaceae</taxon>
        <taxon>Hellea</taxon>
    </lineage>
</organism>
<proteinExistence type="predicted"/>